<evidence type="ECO:0000313" key="1">
    <source>
        <dbReference type="EMBL" id="RDB15570.1"/>
    </source>
</evidence>
<organism evidence="1 2">
    <name type="scientific">Hypsizygus marmoreus</name>
    <name type="common">White beech mushroom</name>
    <name type="synonym">Agaricus marmoreus</name>
    <dbReference type="NCBI Taxonomy" id="39966"/>
    <lineage>
        <taxon>Eukaryota</taxon>
        <taxon>Fungi</taxon>
        <taxon>Dikarya</taxon>
        <taxon>Basidiomycota</taxon>
        <taxon>Agaricomycotina</taxon>
        <taxon>Agaricomycetes</taxon>
        <taxon>Agaricomycetidae</taxon>
        <taxon>Agaricales</taxon>
        <taxon>Tricholomatineae</taxon>
        <taxon>Lyophyllaceae</taxon>
        <taxon>Hypsizygus</taxon>
    </lineage>
</organism>
<dbReference type="EMBL" id="LUEZ02000153">
    <property type="protein sequence ID" value="RDB15570.1"/>
    <property type="molecule type" value="Genomic_DNA"/>
</dbReference>
<dbReference type="Proteomes" id="UP000076154">
    <property type="component" value="Unassembled WGS sequence"/>
</dbReference>
<sequence>MGSAKRCCATGLEIMFRGMASGARSAASPRGYISRKFNVTCHTPCRHDSLAASTYCSLHLGTCRTTDRRPSPGDADMISTPWPSCSLPYPTHYVSSMSPCRYDVNKMYAPHAVSRTFGMTCHTPRHHDSLAV</sequence>
<comment type="caution">
    <text evidence="1">The sequence shown here is derived from an EMBL/GenBank/DDBJ whole genome shotgun (WGS) entry which is preliminary data.</text>
</comment>
<gene>
    <name evidence="1" type="ORF">Hypma_004129</name>
</gene>
<proteinExistence type="predicted"/>
<keyword evidence="2" id="KW-1185">Reference proteome</keyword>
<evidence type="ECO:0000313" key="2">
    <source>
        <dbReference type="Proteomes" id="UP000076154"/>
    </source>
</evidence>
<dbReference type="InParanoid" id="A0A369J344"/>
<dbReference type="AlphaFoldDB" id="A0A369J344"/>
<accession>A0A369J344</accession>
<name>A0A369J344_HYPMA</name>
<protein>
    <submittedName>
        <fullName evidence="1">Uncharacterized protein</fullName>
    </submittedName>
</protein>
<reference evidence="1" key="1">
    <citation type="submission" date="2018-04" db="EMBL/GenBank/DDBJ databases">
        <title>Whole genome sequencing of Hypsizygus marmoreus.</title>
        <authorList>
            <person name="Choi I.-G."/>
            <person name="Min B."/>
            <person name="Kim J.-G."/>
            <person name="Kim S."/>
            <person name="Oh Y.-L."/>
            <person name="Kong W.-S."/>
            <person name="Park H."/>
            <person name="Jeong J."/>
            <person name="Song E.-S."/>
        </authorList>
    </citation>
    <scope>NUCLEOTIDE SEQUENCE [LARGE SCALE GENOMIC DNA]</scope>
    <source>
        <strain evidence="1">51987-8</strain>
    </source>
</reference>